<sequence>MTATCTTATQSYLMQSFQHTLLYLDVLLPRGQFAKETDDGALDSAAGRVRRRAAAAGAVGGRCARREHEAGLLARGADGRRAGAGGAGDAQAAQAQAAGARDARGHVGRYGALRTGAFACAGGDVKRRGCCTNCALAVALEQTFKGDGSKFVTKLAGDNKLQAGMYKLKVSAVDEETKQSAYEVLQLKVTTPVEVASAKVNGKALKQGDKLTGQNFNAAAEDTLKMEVALQQKHDKTPVVAHQAFLRFTHATEKTETYFVLTADAGQTHSTKLQFAALSKKFGYNSGKHHVELILGASTFEKAIVWDLGNVELQLGAAPPETPSPLYKKPLLHESDTTLKALPEIKHVMREQDPRPPVVVSLAFLGAVLAPLAFFLLFVARLGLNVKRLFEGSVFVFGCVFLASLGGILALFGLYWLELTMFRTLGYLSVLGSVNLWSGHLTLKRLAETPAKKTTKVE</sequence>
<evidence type="ECO:0000256" key="2">
    <source>
        <dbReference type="ARBA" id="ARBA00004477"/>
    </source>
</evidence>
<gene>
    <name evidence="15" type="ORF">Plil01_000205800</name>
</gene>
<dbReference type="AlphaFoldDB" id="A0A9W6TC92"/>
<dbReference type="InterPro" id="IPR056790">
    <property type="entry name" value="Ribophorin_II_C"/>
</dbReference>
<evidence type="ECO:0000256" key="11">
    <source>
        <dbReference type="ARBA" id="ARBA00032139"/>
    </source>
</evidence>
<keyword evidence="5 12" id="KW-0812">Transmembrane</keyword>
<comment type="pathway">
    <text evidence="3">Protein modification; protein glycosylation.</text>
</comment>
<keyword evidence="6" id="KW-0732">Signal</keyword>
<evidence type="ECO:0000256" key="9">
    <source>
        <dbReference type="ARBA" id="ARBA00023136"/>
    </source>
</evidence>
<reference evidence="15" key="1">
    <citation type="submission" date="2023-04" db="EMBL/GenBank/DDBJ databases">
        <title>Phytophthora lilii NBRC 32176.</title>
        <authorList>
            <person name="Ichikawa N."/>
            <person name="Sato H."/>
            <person name="Tonouchi N."/>
        </authorList>
    </citation>
    <scope>NUCLEOTIDE SEQUENCE</scope>
    <source>
        <strain evidence="15">NBRC 32176</strain>
    </source>
</reference>
<evidence type="ECO:0000256" key="6">
    <source>
        <dbReference type="ARBA" id="ARBA00022729"/>
    </source>
</evidence>
<comment type="similarity">
    <text evidence="4">Belongs to the SWP1 family.</text>
</comment>
<evidence type="ECO:0000256" key="1">
    <source>
        <dbReference type="ARBA" id="ARBA00002791"/>
    </source>
</evidence>
<evidence type="ECO:0000256" key="3">
    <source>
        <dbReference type="ARBA" id="ARBA00004922"/>
    </source>
</evidence>
<dbReference type="InterPro" id="IPR008814">
    <property type="entry name" value="Swp1"/>
</dbReference>
<evidence type="ECO:0000256" key="10">
    <source>
        <dbReference type="ARBA" id="ARBA00030078"/>
    </source>
</evidence>
<accession>A0A9W6TC92</accession>
<protein>
    <recommendedName>
        <fullName evidence="11">Ribophorin II</fullName>
    </recommendedName>
    <alternativeName>
        <fullName evidence="10">Ribophorin-2</fullName>
    </alternativeName>
</protein>
<dbReference type="PANTHER" id="PTHR12640:SF0">
    <property type="entry name" value="DOLICHYL-DIPHOSPHOOLIGOSACCHARIDE--PROTEIN GLYCOSYLTRANSFERASE SUBUNIT 2"/>
    <property type="match status" value="1"/>
</dbReference>
<organism evidence="15 16">
    <name type="scientific">Phytophthora lilii</name>
    <dbReference type="NCBI Taxonomy" id="2077276"/>
    <lineage>
        <taxon>Eukaryota</taxon>
        <taxon>Sar</taxon>
        <taxon>Stramenopiles</taxon>
        <taxon>Oomycota</taxon>
        <taxon>Peronosporomycetes</taxon>
        <taxon>Peronosporales</taxon>
        <taxon>Peronosporaceae</taxon>
        <taxon>Phytophthora</taxon>
    </lineage>
</organism>
<evidence type="ECO:0000259" key="14">
    <source>
        <dbReference type="Pfam" id="PF25147"/>
    </source>
</evidence>
<name>A0A9W6TC92_9STRA</name>
<dbReference type="Pfam" id="PF25147">
    <property type="entry name" value="Ribophorin_II_C"/>
    <property type="match status" value="1"/>
</dbReference>
<comment type="caution">
    <text evidence="15">The sequence shown here is derived from an EMBL/GenBank/DDBJ whole genome shotgun (WGS) entry which is preliminary data.</text>
</comment>
<feature type="transmembrane region" description="Helical" evidence="12">
    <location>
        <begin position="358"/>
        <end position="382"/>
    </location>
</feature>
<evidence type="ECO:0000313" key="15">
    <source>
        <dbReference type="EMBL" id="GMF11345.1"/>
    </source>
</evidence>
<evidence type="ECO:0000256" key="5">
    <source>
        <dbReference type="ARBA" id="ARBA00022692"/>
    </source>
</evidence>
<comment type="function">
    <text evidence="1">Subunit of the oligosaccharyl transferase (OST) complex that catalyzes the initial transfer of a defined glycan (Glc(3)Man(9)GlcNAc(2) in eukaryotes) from the lipid carrier dolichol-pyrophosphate to an asparagine residue within an Asn-X-Ser/Thr consensus motif in nascent polypeptide chains, the first step in protein N-glycosylation. N-glycosylation occurs cotranslationally and the complex associates with the Sec61 complex at the channel-forming translocon complex that mediates protein translocation across the endoplasmic reticulum (ER). All subunits are required for a maximal enzyme activity.</text>
</comment>
<keyword evidence="7" id="KW-0256">Endoplasmic reticulum</keyword>
<keyword evidence="9 12" id="KW-0472">Membrane</keyword>
<feature type="domain" description="Ribophorin II third" evidence="13">
    <location>
        <begin position="210"/>
        <end position="313"/>
    </location>
</feature>
<keyword evidence="8 12" id="KW-1133">Transmembrane helix</keyword>
<evidence type="ECO:0000313" key="16">
    <source>
        <dbReference type="Proteomes" id="UP001165083"/>
    </source>
</evidence>
<dbReference type="PANTHER" id="PTHR12640">
    <property type="entry name" value="RIBOPHORIN II"/>
    <property type="match status" value="1"/>
</dbReference>
<evidence type="ECO:0000256" key="7">
    <source>
        <dbReference type="ARBA" id="ARBA00022824"/>
    </source>
</evidence>
<proteinExistence type="inferred from homology"/>
<dbReference type="InterPro" id="IPR055374">
    <property type="entry name" value="Ribophorin_II_3rd"/>
</dbReference>
<dbReference type="EMBL" id="BSXW01000073">
    <property type="protein sequence ID" value="GMF11345.1"/>
    <property type="molecule type" value="Genomic_DNA"/>
</dbReference>
<evidence type="ECO:0000259" key="13">
    <source>
        <dbReference type="Pfam" id="PF23860"/>
    </source>
</evidence>
<keyword evidence="16" id="KW-1185">Reference proteome</keyword>
<evidence type="ECO:0000256" key="4">
    <source>
        <dbReference type="ARBA" id="ARBA00009038"/>
    </source>
</evidence>
<dbReference type="GO" id="GO:0006487">
    <property type="term" value="P:protein N-linked glycosylation"/>
    <property type="evidence" value="ECO:0007669"/>
    <property type="project" value="TreeGrafter"/>
</dbReference>
<dbReference type="GO" id="GO:0008250">
    <property type="term" value="C:oligosaccharyltransferase complex"/>
    <property type="evidence" value="ECO:0007669"/>
    <property type="project" value="InterPro"/>
</dbReference>
<feature type="transmembrane region" description="Helical" evidence="12">
    <location>
        <begin position="394"/>
        <end position="416"/>
    </location>
</feature>
<dbReference type="OrthoDB" id="432292at2759"/>
<dbReference type="Pfam" id="PF23860">
    <property type="entry name" value="Ribophorin_II_3rd"/>
    <property type="match status" value="1"/>
</dbReference>
<evidence type="ECO:0000256" key="12">
    <source>
        <dbReference type="SAM" id="Phobius"/>
    </source>
</evidence>
<feature type="domain" description="Ribophorin II C-terminal" evidence="14">
    <location>
        <begin position="350"/>
        <end position="448"/>
    </location>
</feature>
<evidence type="ECO:0000256" key="8">
    <source>
        <dbReference type="ARBA" id="ARBA00022989"/>
    </source>
</evidence>
<comment type="subcellular location">
    <subcellularLocation>
        <location evidence="2">Endoplasmic reticulum membrane</location>
        <topology evidence="2">Multi-pass membrane protein</topology>
    </subcellularLocation>
</comment>
<dbReference type="Proteomes" id="UP001165083">
    <property type="component" value="Unassembled WGS sequence"/>
</dbReference>